<sequence>MAPLNLHAAVANYGHTTTLKDGTFTSDRFNMTHSEISPVPMIFRRMVRSLEFDLAEMALATYICSKHYNKGFTALPVFLTRAFYHSGIICNSNSGITKPSDLNGKKIGTRSYTLTPGIWTKAILQTEHNVDLDSITWVLSGDEHVAEYQTPAGVISSEKDDLVEMLLSGEVDAVIGAGAIDSPDAVPLFERPDKLDSNWYNKTKIYPISHLLVVRDDLLVNEPWLQNEIYDLFKAAKDSYVESLPGLSHPDSNDLQNRKMADIVGGDPIPYDLDGAYPGLDAFIRFNVDQKIIPEYVDPENLFTMPK</sequence>
<organism evidence="1">
    <name type="scientific">marine metagenome</name>
    <dbReference type="NCBI Taxonomy" id="408172"/>
    <lineage>
        <taxon>unclassified sequences</taxon>
        <taxon>metagenomes</taxon>
        <taxon>ecological metagenomes</taxon>
    </lineage>
</organism>
<dbReference type="Gene3D" id="3.40.190.10">
    <property type="entry name" value="Periplasmic binding protein-like II"/>
    <property type="match status" value="1"/>
</dbReference>
<name>A0A381RWE3_9ZZZZ</name>
<dbReference type="SUPFAM" id="SSF53850">
    <property type="entry name" value="Periplasmic binding protein-like II"/>
    <property type="match status" value="1"/>
</dbReference>
<protein>
    <recommendedName>
        <fullName evidence="2">SsuA/THI5-like domain-containing protein</fullName>
    </recommendedName>
</protein>
<gene>
    <name evidence="1" type="ORF">METZ01_LOCUS49036</name>
</gene>
<evidence type="ECO:0000313" key="1">
    <source>
        <dbReference type="EMBL" id="SUZ96182.1"/>
    </source>
</evidence>
<accession>A0A381RWE3</accession>
<dbReference type="EMBL" id="UINC01002390">
    <property type="protein sequence ID" value="SUZ96182.1"/>
    <property type="molecule type" value="Genomic_DNA"/>
</dbReference>
<evidence type="ECO:0008006" key="2">
    <source>
        <dbReference type="Google" id="ProtNLM"/>
    </source>
</evidence>
<proteinExistence type="predicted"/>
<dbReference type="AlphaFoldDB" id="A0A381RWE3"/>
<reference evidence="1" key="1">
    <citation type="submission" date="2018-05" db="EMBL/GenBank/DDBJ databases">
        <authorList>
            <person name="Lanie J.A."/>
            <person name="Ng W.-L."/>
            <person name="Kazmierczak K.M."/>
            <person name="Andrzejewski T.M."/>
            <person name="Davidsen T.M."/>
            <person name="Wayne K.J."/>
            <person name="Tettelin H."/>
            <person name="Glass J.I."/>
            <person name="Rusch D."/>
            <person name="Podicherti R."/>
            <person name="Tsui H.-C.T."/>
            <person name="Winkler M.E."/>
        </authorList>
    </citation>
    <scope>NUCLEOTIDE SEQUENCE</scope>
</reference>